<dbReference type="Proteomes" id="UP001249020">
    <property type="component" value="Unassembled WGS sequence"/>
</dbReference>
<sequence>MKTQVYCDSNRTKLAIARKPGCGGYVVEDLGEFKDKVESNFLLSFITSIAIANLLVKVSQMK</sequence>
<evidence type="ECO:0000313" key="1">
    <source>
        <dbReference type="EMBL" id="MDT0582948.1"/>
    </source>
</evidence>
<proteinExistence type="predicted"/>
<accession>A0AAW8R0J7</accession>
<comment type="caution">
    <text evidence="1">The sequence shown here is derived from an EMBL/GenBank/DDBJ whole genome shotgun (WGS) entry which is preliminary data.</text>
</comment>
<dbReference type="EMBL" id="JAVRIE010000003">
    <property type="protein sequence ID" value="MDT0582948.1"/>
    <property type="molecule type" value="Genomic_DNA"/>
</dbReference>
<reference evidence="1 2" key="1">
    <citation type="submission" date="2023-09" db="EMBL/GenBank/DDBJ databases">
        <authorList>
            <person name="Rey-Velasco X."/>
        </authorList>
    </citation>
    <scope>NUCLEOTIDE SEQUENCE [LARGE SCALE GENOMIC DNA]</scope>
    <source>
        <strain evidence="1 2">W409</strain>
    </source>
</reference>
<dbReference type="AlphaFoldDB" id="A0AAW8R0J7"/>
<keyword evidence="2" id="KW-1185">Reference proteome</keyword>
<dbReference type="RefSeq" id="WP_311361717.1">
    <property type="nucleotide sequence ID" value="NZ_JAVRIE010000003.1"/>
</dbReference>
<gene>
    <name evidence="1" type="ORF">RM544_10385</name>
</gene>
<organism evidence="1 2">
    <name type="scientific">Brumicola blandensis</name>
    <dbReference type="NCBI Taxonomy" id="3075611"/>
    <lineage>
        <taxon>Bacteria</taxon>
        <taxon>Pseudomonadati</taxon>
        <taxon>Pseudomonadota</taxon>
        <taxon>Gammaproteobacteria</taxon>
        <taxon>Alteromonadales</taxon>
        <taxon>Alteromonadaceae</taxon>
        <taxon>Brumicola</taxon>
    </lineage>
</organism>
<name>A0AAW8R0J7_9ALTE</name>
<evidence type="ECO:0000313" key="2">
    <source>
        <dbReference type="Proteomes" id="UP001249020"/>
    </source>
</evidence>
<protein>
    <submittedName>
        <fullName evidence="1">Uncharacterized protein</fullName>
    </submittedName>
</protein>